<sequence length="467" mass="50538">MSGTHKPIKAKLTPFERFMQLGRKNTDGTITFPPPHWSDPADNIGGSSSATANAPDHGIAATHHNAIDIPVRSGSPETVLLDREDRVPTATATTHEHDAVDTAQDDGADESADPEPAPEPSYIARKIQALLATLPTASQSQPQTPAAEAAPATDPEADPSHPPRLPLPTWVADSRLVSYLTSPQAMNGSATNGRASVWDLLNRLKSTTGISRPSASTPADKGKGPQGRTAPDEGRADGDDRASVMLYAPLVPDDTSEVEVARSEVISMFSDQTTIHEHEPEPEGETTIRNRLASLWPSDGVRIGGHRLPAERPRETRIWVPSREKISLEIRWWGYRIYLPPPVLGVLDNKRMENTKRAALLTTALKWLLDHIPAAAVPLQMRPALPMLRRIIPYTGYLGAFVAWSWDAIRSFDKGNGVVLTATWLITFALVPGTWEDGMFPDVAPSASAAVGSDVLTATSGLKYPEY</sequence>
<dbReference type="EMBL" id="KE504141">
    <property type="protein sequence ID" value="EPT01578.1"/>
    <property type="molecule type" value="Genomic_DNA"/>
</dbReference>
<dbReference type="OrthoDB" id="3247214at2759"/>
<feature type="region of interest" description="Disordered" evidence="1">
    <location>
        <begin position="89"/>
        <end position="119"/>
    </location>
</feature>
<feature type="compositionally biased region" description="Basic and acidic residues" evidence="1">
    <location>
        <begin position="230"/>
        <end position="240"/>
    </location>
</feature>
<feature type="compositionally biased region" description="Low complexity" evidence="1">
    <location>
        <begin position="136"/>
        <end position="154"/>
    </location>
</feature>
<organism evidence="2 3">
    <name type="scientific">Fomitopsis schrenkii</name>
    <name type="common">Brown rot fungus</name>
    <dbReference type="NCBI Taxonomy" id="2126942"/>
    <lineage>
        <taxon>Eukaryota</taxon>
        <taxon>Fungi</taxon>
        <taxon>Dikarya</taxon>
        <taxon>Basidiomycota</taxon>
        <taxon>Agaricomycotina</taxon>
        <taxon>Agaricomycetes</taxon>
        <taxon>Polyporales</taxon>
        <taxon>Fomitopsis</taxon>
    </lineage>
</organism>
<dbReference type="Proteomes" id="UP000015241">
    <property type="component" value="Unassembled WGS sequence"/>
</dbReference>
<evidence type="ECO:0000256" key="1">
    <source>
        <dbReference type="SAM" id="MobiDB-lite"/>
    </source>
</evidence>
<accession>S8EA97</accession>
<feature type="region of interest" description="Disordered" evidence="1">
    <location>
        <begin position="29"/>
        <end position="56"/>
    </location>
</feature>
<protein>
    <submittedName>
        <fullName evidence="2">Uncharacterized protein</fullName>
    </submittedName>
</protein>
<feature type="region of interest" description="Disordered" evidence="1">
    <location>
        <begin position="208"/>
        <end position="240"/>
    </location>
</feature>
<dbReference type="InParanoid" id="S8EA97"/>
<reference evidence="2 3" key="1">
    <citation type="journal article" date="2012" name="Science">
        <title>The Paleozoic origin of enzymatic lignin decomposition reconstructed from 31 fungal genomes.</title>
        <authorList>
            <person name="Floudas D."/>
            <person name="Binder M."/>
            <person name="Riley R."/>
            <person name="Barry K."/>
            <person name="Blanchette R.A."/>
            <person name="Henrissat B."/>
            <person name="Martinez A.T."/>
            <person name="Otillar R."/>
            <person name="Spatafora J.W."/>
            <person name="Yadav J.S."/>
            <person name="Aerts A."/>
            <person name="Benoit I."/>
            <person name="Boyd A."/>
            <person name="Carlson A."/>
            <person name="Copeland A."/>
            <person name="Coutinho P.M."/>
            <person name="de Vries R.P."/>
            <person name="Ferreira P."/>
            <person name="Findley K."/>
            <person name="Foster B."/>
            <person name="Gaskell J."/>
            <person name="Glotzer D."/>
            <person name="Gorecki P."/>
            <person name="Heitman J."/>
            <person name="Hesse C."/>
            <person name="Hori C."/>
            <person name="Igarashi K."/>
            <person name="Jurgens J.A."/>
            <person name="Kallen N."/>
            <person name="Kersten P."/>
            <person name="Kohler A."/>
            <person name="Kuees U."/>
            <person name="Kumar T.K.A."/>
            <person name="Kuo A."/>
            <person name="LaButti K."/>
            <person name="Larrondo L.F."/>
            <person name="Lindquist E."/>
            <person name="Ling A."/>
            <person name="Lombard V."/>
            <person name="Lucas S."/>
            <person name="Lundell T."/>
            <person name="Martin R."/>
            <person name="McLaughlin D.J."/>
            <person name="Morgenstern I."/>
            <person name="Morin E."/>
            <person name="Murat C."/>
            <person name="Nagy L.G."/>
            <person name="Nolan M."/>
            <person name="Ohm R.A."/>
            <person name="Patyshakuliyeva A."/>
            <person name="Rokas A."/>
            <person name="Ruiz-Duenas F.J."/>
            <person name="Sabat G."/>
            <person name="Salamov A."/>
            <person name="Samejima M."/>
            <person name="Schmutz J."/>
            <person name="Slot J.C."/>
            <person name="St John F."/>
            <person name="Stenlid J."/>
            <person name="Sun H."/>
            <person name="Sun S."/>
            <person name="Syed K."/>
            <person name="Tsang A."/>
            <person name="Wiebenga A."/>
            <person name="Young D."/>
            <person name="Pisabarro A."/>
            <person name="Eastwood D.C."/>
            <person name="Martin F."/>
            <person name="Cullen D."/>
            <person name="Grigoriev I.V."/>
            <person name="Hibbett D.S."/>
        </authorList>
    </citation>
    <scope>NUCLEOTIDE SEQUENCE</scope>
    <source>
        <strain evidence="3">FP-58527</strain>
    </source>
</reference>
<dbReference type="AlphaFoldDB" id="S8EA97"/>
<evidence type="ECO:0000313" key="2">
    <source>
        <dbReference type="EMBL" id="EPT01578.1"/>
    </source>
</evidence>
<dbReference type="STRING" id="743788.S8EA97"/>
<dbReference type="eggNOG" id="ENOG502SRR0">
    <property type="taxonomic scope" value="Eukaryota"/>
</dbReference>
<dbReference type="HOGENOM" id="CLU_035154_1_0_1"/>
<feature type="compositionally biased region" description="Polar residues" evidence="1">
    <location>
        <begin position="208"/>
        <end position="217"/>
    </location>
</feature>
<feature type="compositionally biased region" description="Acidic residues" evidence="1">
    <location>
        <begin position="103"/>
        <end position="113"/>
    </location>
</feature>
<feature type="region of interest" description="Disordered" evidence="1">
    <location>
        <begin position="136"/>
        <end position="168"/>
    </location>
</feature>
<name>S8EA97_FOMSC</name>
<gene>
    <name evidence="2" type="ORF">FOMPIDRAFT_1048731</name>
</gene>
<proteinExistence type="predicted"/>
<keyword evidence="3" id="KW-1185">Reference proteome</keyword>
<evidence type="ECO:0000313" key="3">
    <source>
        <dbReference type="Proteomes" id="UP000015241"/>
    </source>
</evidence>